<sequence length="329" mass="37568">MLKIGTIGTGNIVSEFIEACREVTGVEVSCLYSRSLEKAKIFALKNNLSVRIVDNFEDMLDHIDIIYIASPNGLHYQQAKYFLQQQKYVLIEKPATFLAQELIELREVAIINNVFLMESFKPIHLPAYQVLQENVNRMHPFLATFHCNQYSSRMKEVLLDDYNSVFDEILGKGSLYDMLIYPVELAVALFGPVKDVKAMSHKLKNGVDINNVVLLRHHSNILTNIVCSKAAVGISASEILSYDATINFTNLTKLETISVYNRLTNKTTMIPLPAEYQNKMYYELQHFVNIINTGNYSEMQRLLDYSIAAIRILEAVQVNEEQQGELLWN</sequence>
<keyword evidence="3" id="KW-0560">Oxidoreductase</keyword>
<proteinExistence type="predicted"/>
<dbReference type="InterPro" id="IPR036291">
    <property type="entry name" value="NAD(P)-bd_dom_sf"/>
</dbReference>
<dbReference type="InterPro" id="IPR055170">
    <property type="entry name" value="GFO_IDH_MocA-like_dom"/>
</dbReference>
<dbReference type="PANTHER" id="PTHR43054:SF1">
    <property type="entry name" value="SCYLLO-INOSITOL 2-DEHYDROGENASE (NADP(+)) IOLU"/>
    <property type="match status" value="1"/>
</dbReference>
<evidence type="ECO:0000259" key="1">
    <source>
        <dbReference type="Pfam" id="PF01408"/>
    </source>
</evidence>
<name>A0A2P6FER4_9MOLU</name>
<dbReference type="EC" id="1.1.1.292" evidence="3"/>
<reference evidence="3 4" key="1">
    <citation type="journal article" date="2015" name="MBio">
        <title>Genome sequence of the Drosophila melanogaster male-killing Spiroplasma strain MSRO endosymbiont.</title>
        <authorList>
            <person name="Paredes J.C."/>
            <person name="Herren J.K."/>
            <person name="Schupfer F."/>
            <person name="Marin R."/>
            <person name="Claverol S."/>
            <person name="Kuo C.H."/>
            <person name="Lemaitre B."/>
            <person name="Beven L."/>
        </authorList>
    </citation>
    <scope>NUCLEOTIDE SEQUENCE [LARGE SCALE GENOMIC DNA]</scope>
    <source>
        <strain evidence="3 4">MSRO</strain>
    </source>
</reference>
<dbReference type="GO" id="GO:0033712">
    <property type="term" value="F:1,5-anhydro-D-fructose reductase (1,5-anhydro-D-mannitol-forming) activity"/>
    <property type="evidence" value="ECO:0007669"/>
    <property type="project" value="UniProtKB-EC"/>
</dbReference>
<dbReference type="Gene3D" id="3.30.360.10">
    <property type="entry name" value="Dihydrodipicolinate Reductase, domain 2"/>
    <property type="match status" value="1"/>
</dbReference>
<dbReference type="EMBL" id="JTLV02000001">
    <property type="protein sequence ID" value="PQM31950.1"/>
    <property type="molecule type" value="Genomic_DNA"/>
</dbReference>
<accession>A0A2P6FER4</accession>
<gene>
    <name evidence="3" type="primary">afr</name>
    <name evidence="3" type="ORF">SMSRO_SF018180</name>
</gene>
<dbReference type="OrthoDB" id="9815825at2"/>
<dbReference type="SUPFAM" id="SSF55347">
    <property type="entry name" value="Glyceraldehyde-3-phosphate dehydrogenase-like, C-terminal domain"/>
    <property type="match status" value="1"/>
</dbReference>
<dbReference type="AlphaFoldDB" id="A0A2P6FER4"/>
<keyword evidence="4" id="KW-1185">Reference proteome</keyword>
<dbReference type="Pfam" id="PF22725">
    <property type="entry name" value="GFO_IDH_MocA_C3"/>
    <property type="match status" value="1"/>
</dbReference>
<dbReference type="Gene3D" id="3.40.50.720">
    <property type="entry name" value="NAD(P)-binding Rossmann-like Domain"/>
    <property type="match status" value="1"/>
</dbReference>
<comment type="caution">
    <text evidence="3">The sequence shown here is derived from an EMBL/GenBank/DDBJ whole genome shotgun (WGS) entry which is preliminary data.</text>
</comment>
<dbReference type="Pfam" id="PF01408">
    <property type="entry name" value="GFO_IDH_MocA"/>
    <property type="match status" value="1"/>
</dbReference>
<dbReference type="RefSeq" id="WP_040093858.1">
    <property type="nucleotide sequence ID" value="NZ_CM020866.1"/>
</dbReference>
<dbReference type="GO" id="GO:0000166">
    <property type="term" value="F:nucleotide binding"/>
    <property type="evidence" value="ECO:0007669"/>
    <property type="project" value="InterPro"/>
</dbReference>
<feature type="domain" description="Gfo/Idh/MocA-like oxidoreductase N-terminal" evidence="1">
    <location>
        <begin position="3"/>
        <end position="117"/>
    </location>
</feature>
<evidence type="ECO:0000259" key="2">
    <source>
        <dbReference type="Pfam" id="PF22725"/>
    </source>
</evidence>
<organism evidence="3 4">
    <name type="scientific">Spiroplasma poulsonii</name>
    <dbReference type="NCBI Taxonomy" id="2138"/>
    <lineage>
        <taxon>Bacteria</taxon>
        <taxon>Bacillati</taxon>
        <taxon>Mycoplasmatota</taxon>
        <taxon>Mollicutes</taxon>
        <taxon>Entomoplasmatales</taxon>
        <taxon>Spiroplasmataceae</taxon>
        <taxon>Spiroplasma</taxon>
    </lineage>
</organism>
<dbReference type="SUPFAM" id="SSF51735">
    <property type="entry name" value="NAD(P)-binding Rossmann-fold domains"/>
    <property type="match status" value="1"/>
</dbReference>
<evidence type="ECO:0000313" key="3">
    <source>
        <dbReference type="EMBL" id="PQM31950.1"/>
    </source>
</evidence>
<feature type="domain" description="GFO/IDH/MocA-like oxidoreductase" evidence="2">
    <location>
        <begin position="151"/>
        <end position="233"/>
    </location>
</feature>
<evidence type="ECO:0000313" key="4">
    <source>
        <dbReference type="Proteomes" id="UP000031565"/>
    </source>
</evidence>
<dbReference type="Proteomes" id="UP000031565">
    <property type="component" value="Unassembled WGS sequence"/>
</dbReference>
<dbReference type="InterPro" id="IPR000683">
    <property type="entry name" value="Gfo/Idh/MocA-like_OxRdtase_N"/>
</dbReference>
<protein>
    <submittedName>
        <fullName evidence="3">1,5-anhydro-D-fructose reductase</fullName>
        <ecNumber evidence="3">1.1.1.292</ecNumber>
    </submittedName>
</protein>
<dbReference type="PANTHER" id="PTHR43054">
    <property type="match status" value="1"/>
</dbReference>
<dbReference type="STRING" id="2138.SMSRO_v1c16510"/>